<organism evidence="1 2">
    <name type="scientific">Pistacia integerrima</name>
    <dbReference type="NCBI Taxonomy" id="434235"/>
    <lineage>
        <taxon>Eukaryota</taxon>
        <taxon>Viridiplantae</taxon>
        <taxon>Streptophyta</taxon>
        <taxon>Embryophyta</taxon>
        <taxon>Tracheophyta</taxon>
        <taxon>Spermatophyta</taxon>
        <taxon>Magnoliopsida</taxon>
        <taxon>eudicotyledons</taxon>
        <taxon>Gunneridae</taxon>
        <taxon>Pentapetalae</taxon>
        <taxon>rosids</taxon>
        <taxon>malvids</taxon>
        <taxon>Sapindales</taxon>
        <taxon>Anacardiaceae</taxon>
        <taxon>Pistacia</taxon>
    </lineage>
</organism>
<sequence>MYEGDGAKYGATLNFDHGTKWGFISAGNFLDYAETEEKNYIPSSKNKSLMRFPNLYSTARATPLFLTYYTYCLKNGNYTVNLHFAEILFRDEEPYNRVGRRIFDIYIQGQLKWKDFNVKEIANGTGKEIIRSFNTTVTDNILEIRLYWAGKGTTCIPVRGTYGPLISAISVCPGKLCNLLLVLITQLLFLLIVVCLSSWFMIYLSQNLKVFYLLWLELSLRYYFLFFVLWAFYVGDAIVNIKTQEKEILKGLDLQTGTFTYRQLKAATNNFDSANKIGEGGFGSVYKAFDLQQKGNLMDLVDENLANEFNKKEAERMIKVALLSCNATPSLRPTMTEVVSMLEEQTDIQDVISDPSIYNGDLQLKPLEDQSSTGSSTQKFSSDQTSLLRSTTSAHDLYSINSESIRGLTSAHDLYPLSSNTISLNQKDSSSISHHSS</sequence>
<dbReference type="Proteomes" id="UP001163603">
    <property type="component" value="Chromosome 12"/>
</dbReference>
<proteinExistence type="predicted"/>
<keyword evidence="2" id="KW-1185">Reference proteome</keyword>
<reference evidence="2" key="1">
    <citation type="journal article" date="2023" name="G3 (Bethesda)">
        <title>Genome assembly and association tests identify interacting loci associated with vigor, precocity, and sex in interspecific pistachio rootstocks.</title>
        <authorList>
            <person name="Palmer W."/>
            <person name="Jacygrad E."/>
            <person name="Sagayaradj S."/>
            <person name="Cavanaugh K."/>
            <person name="Han R."/>
            <person name="Bertier L."/>
            <person name="Beede B."/>
            <person name="Kafkas S."/>
            <person name="Golino D."/>
            <person name="Preece J."/>
            <person name="Michelmore R."/>
        </authorList>
    </citation>
    <scope>NUCLEOTIDE SEQUENCE [LARGE SCALE GENOMIC DNA]</scope>
</reference>
<evidence type="ECO:0000313" key="2">
    <source>
        <dbReference type="Proteomes" id="UP001163603"/>
    </source>
</evidence>
<protein>
    <submittedName>
        <fullName evidence="1">Uncharacterized protein</fullName>
    </submittedName>
</protein>
<comment type="caution">
    <text evidence="1">The sequence shown here is derived from an EMBL/GenBank/DDBJ whole genome shotgun (WGS) entry which is preliminary data.</text>
</comment>
<accession>A0ACC0XFQ5</accession>
<gene>
    <name evidence="1" type="ORF">Pint_10187</name>
</gene>
<dbReference type="EMBL" id="CM047747">
    <property type="protein sequence ID" value="KAJ0017223.1"/>
    <property type="molecule type" value="Genomic_DNA"/>
</dbReference>
<name>A0ACC0XFQ5_9ROSI</name>
<evidence type="ECO:0000313" key="1">
    <source>
        <dbReference type="EMBL" id="KAJ0017223.1"/>
    </source>
</evidence>